<dbReference type="KEGG" id="asun:KG104_07440"/>
<dbReference type="AlphaFoldDB" id="A0A975S8X2"/>
<reference evidence="1" key="1">
    <citation type="submission" date="2021-06" db="EMBL/GenBank/DDBJ databases">
        <title>Novel species in genus Arthrobacter.</title>
        <authorList>
            <person name="Zhang G."/>
        </authorList>
    </citation>
    <scope>NUCLEOTIDE SEQUENCE</scope>
    <source>
        <strain evidence="1">Zg-ZUI122</strain>
    </source>
</reference>
<organism evidence="1 2">
    <name type="scientific">Arthrobacter sunyaminii</name>
    <dbReference type="NCBI Taxonomy" id="2816859"/>
    <lineage>
        <taxon>Bacteria</taxon>
        <taxon>Bacillati</taxon>
        <taxon>Actinomycetota</taxon>
        <taxon>Actinomycetes</taxon>
        <taxon>Micrococcales</taxon>
        <taxon>Micrococcaceae</taxon>
        <taxon>Arthrobacter</taxon>
    </lineage>
</organism>
<dbReference type="Proteomes" id="UP000680588">
    <property type="component" value="Chromosome"/>
</dbReference>
<sequence length="261" mass="28912">MEADVTHHIIVPRHDLGLFDTLAGERTPLHAAGSFLPRLMLSIPPVNIWLNVRKPYPPIRGWIAQQIVKLSAAASLDVDIVLLVDSDIVFIRPVDTRTYAPSGEVVLYRKEDGVDESLPRHRLWHQVARRLLGLPPAEPGPLPDYICSPCAWQPSVVRAMLERVEAATGRPWATAVGGELHFSEMVLYGVYVEEVLGLAGRETTSDMLCVNHYDEVPLDRFTLGQLLSSVRAADVAVMISAKSGTSLKDRRQALTEFSNYS</sequence>
<evidence type="ECO:0000313" key="2">
    <source>
        <dbReference type="Proteomes" id="UP000680588"/>
    </source>
</evidence>
<name>A0A975S8X2_9MICC</name>
<keyword evidence="2" id="KW-1185">Reference proteome</keyword>
<protein>
    <submittedName>
        <fullName evidence="1">Uncharacterized protein</fullName>
    </submittedName>
</protein>
<evidence type="ECO:0000313" key="1">
    <source>
        <dbReference type="EMBL" id="QWQ37939.1"/>
    </source>
</evidence>
<proteinExistence type="predicted"/>
<dbReference type="Pfam" id="PF20102">
    <property type="entry name" value="DUF6492"/>
    <property type="match status" value="1"/>
</dbReference>
<dbReference type="EMBL" id="CP076456">
    <property type="protein sequence ID" value="QWQ37939.1"/>
    <property type="molecule type" value="Genomic_DNA"/>
</dbReference>
<gene>
    <name evidence="1" type="ORF">KG104_07440</name>
</gene>
<dbReference type="InterPro" id="IPR045499">
    <property type="entry name" value="DUF6492"/>
</dbReference>
<accession>A0A975S8X2</accession>